<dbReference type="SUPFAM" id="SSF47413">
    <property type="entry name" value="lambda repressor-like DNA-binding domains"/>
    <property type="match status" value="1"/>
</dbReference>
<dbReference type="RefSeq" id="WP_046291899.1">
    <property type="nucleotide sequence ID" value="NZ_CP011253.3"/>
</dbReference>
<evidence type="ECO:0000313" key="2">
    <source>
        <dbReference type="EMBL" id="AKC70711.1"/>
    </source>
</evidence>
<gene>
    <name evidence="2" type="ORF">MB84_16265</name>
</gene>
<dbReference type="OrthoDB" id="8817527at2"/>
<dbReference type="InterPro" id="IPR001387">
    <property type="entry name" value="Cro/C1-type_HTH"/>
</dbReference>
<name>A0A0E3YDM7_9BURK</name>
<dbReference type="KEGG" id="pox:MB84_16265"/>
<sequence>MNQLIASSTHLGEILRSARRSAGMTQLEAATRLGLSQSRLSALELDPKIISVEQLLALLGLYRLDLVVQSRDVAPVSSNTEW</sequence>
<dbReference type="SMART" id="SM00530">
    <property type="entry name" value="HTH_XRE"/>
    <property type="match status" value="1"/>
</dbReference>
<feature type="domain" description="HTH cro/C1-type" evidence="1">
    <location>
        <begin position="15"/>
        <end position="69"/>
    </location>
</feature>
<dbReference type="CDD" id="cd00093">
    <property type="entry name" value="HTH_XRE"/>
    <property type="match status" value="1"/>
</dbReference>
<organism evidence="2 3">
    <name type="scientific">Pandoraea oxalativorans</name>
    <dbReference type="NCBI Taxonomy" id="573737"/>
    <lineage>
        <taxon>Bacteria</taxon>
        <taxon>Pseudomonadati</taxon>
        <taxon>Pseudomonadota</taxon>
        <taxon>Betaproteobacteria</taxon>
        <taxon>Burkholderiales</taxon>
        <taxon>Burkholderiaceae</taxon>
        <taxon>Pandoraea</taxon>
    </lineage>
</organism>
<accession>A0A0E3YDM7</accession>
<dbReference type="HOGENOM" id="CLU_066192_47_2_4"/>
<dbReference type="AlphaFoldDB" id="A0A0E3YDM7"/>
<dbReference type="Pfam" id="PF01381">
    <property type="entry name" value="HTH_3"/>
    <property type="match status" value="1"/>
</dbReference>
<dbReference type="Proteomes" id="UP000035050">
    <property type="component" value="Chromosome"/>
</dbReference>
<dbReference type="PROSITE" id="PS50943">
    <property type="entry name" value="HTH_CROC1"/>
    <property type="match status" value="1"/>
</dbReference>
<proteinExistence type="predicted"/>
<keyword evidence="3" id="KW-1185">Reference proteome</keyword>
<dbReference type="Gene3D" id="1.10.260.40">
    <property type="entry name" value="lambda repressor-like DNA-binding domains"/>
    <property type="match status" value="1"/>
</dbReference>
<evidence type="ECO:0000259" key="1">
    <source>
        <dbReference type="PROSITE" id="PS50943"/>
    </source>
</evidence>
<evidence type="ECO:0000313" key="3">
    <source>
        <dbReference type="Proteomes" id="UP000035050"/>
    </source>
</evidence>
<dbReference type="GO" id="GO:0003677">
    <property type="term" value="F:DNA binding"/>
    <property type="evidence" value="ECO:0007669"/>
    <property type="project" value="InterPro"/>
</dbReference>
<reference evidence="2" key="1">
    <citation type="submission" date="2016-06" db="EMBL/GenBank/DDBJ databases">
        <title>Pandoraea oxalativorans DSM 23570 Genome Sequencing.</title>
        <authorList>
            <person name="Ee R."/>
            <person name="Lim Y.-L."/>
            <person name="Yong D."/>
            <person name="Yin W.-F."/>
            <person name="Chan K.-G."/>
        </authorList>
    </citation>
    <scope>NUCLEOTIDE SEQUENCE</scope>
    <source>
        <strain evidence="2">DSM 23570</strain>
    </source>
</reference>
<dbReference type="PATRIC" id="fig|573737.6.peg.4188"/>
<protein>
    <submittedName>
        <fullName evidence="2">Transcriptional regulator</fullName>
    </submittedName>
</protein>
<dbReference type="EMBL" id="CP011253">
    <property type="protein sequence ID" value="AKC70711.1"/>
    <property type="molecule type" value="Genomic_DNA"/>
</dbReference>
<dbReference type="InterPro" id="IPR010982">
    <property type="entry name" value="Lambda_DNA-bd_dom_sf"/>
</dbReference>